<evidence type="ECO:0000313" key="1">
    <source>
        <dbReference type="Proteomes" id="UP000887569"/>
    </source>
</evidence>
<dbReference type="Proteomes" id="UP000887569">
    <property type="component" value="Unplaced"/>
</dbReference>
<accession>A0A915A3S0</accession>
<name>A0A915A3S0_PARUN</name>
<reference evidence="2" key="1">
    <citation type="submission" date="2022-11" db="UniProtKB">
        <authorList>
            <consortium name="WormBaseParasite"/>
        </authorList>
    </citation>
    <scope>IDENTIFICATION</scope>
</reference>
<dbReference type="AlphaFoldDB" id="A0A915A3S0"/>
<dbReference type="WBParaSite" id="PgE451_g001_t02">
    <property type="protein sequence ID" value="PgE451_g001_t02"/>
    <property type="gene ID" value="PgE451_g001"/>
</dbReference>
<sequence length="146" mass="17108">EELEDKLDLPPEAQQLVNFFEDTFIGRPFHRGRRPPVFSNIIWNVHRQLMDTTYPLASPFEVWPQRLWGKERCANCRLTLNDFETNLKEEHATTMREYEQLIAGSIISSENSDQLQARNSNVKRLVANFRKLDLMTYLSEIAAEIP</sequence>
<evidence type="ECO:0000313" key="2">
    <source>
        <dbReference type="WBParaSite" id="PgE451_g001_t02"/>
    </source>
</evidence>
<keyword evidence="1" id="KW-1185">Reference proteome</keyword>
<protein>
    <submittedName>
        <fullName evidence="2">Uncharacterized protein</fullName>
    </submittedName>
</protein>
<organism evidence="1 2">
    <name type="scientific">Parascaris univalens</name>
    <name type="common">Nematode worm</name>
    <dbReference type="NCBI Taxonomy" id="6257"/>
    <lineage>
        <taxon>Eukaryota</taxon>
        <taxon>Metazoa</taxon>
        <taxon>Ecdysozoa</taxon>
        <taxon>Nematoda</taxon>
        <taxon>Chromadorea</taxon>
        <taxon>Rhabditida</taxon>
        <taxon>Spirurina</taxon>
        <taxon>Ascaridomorpha</taxon>
        <taxon>Ascaridoidea</taxon>
        <taxon>Ascarididae</taxon>
        <taxon>Parascaris</taxon>
    </lineage>
</organism>
<proteinExistence type="predicted"/>